<dbReference type="InterPro" id="IPR000010">
    <property type="entry name" value="Cystatin_dom"/>
</dbReference>
<dbReference type="PROSITE" id="PS00139">
    <property type="entry name" value="THIOL_PROTEASE_CYS"/>
    <property type="match status" value="1"/>
</dbReference>
<dbReference type="PROSITE" id="PS00639">
    <property type="entry name" value="THIOL_PROTEASE_HIS"/>
    <property type="match status" value="1"/>
</dbReference>
<dbReference type="SMART" id="SM00043">
    <property type="entry name" value="CY"/>
    <property type="match status" value="2"/>
</dbReference>
<feature type="domain" description="Cystatin" evidence="11">
    <location>
        <begin position="397"/>
        <end position="484"/>
    </location>
</feature>
<evidence type="ECO:0000256" key="4">
    <source>
        <dbReference type="ARBA" id="ARBA00022801"/>
    </source>
</evidence>
<dbReference type="GO" id="GO:0004869">
    <property type="term" value="F:cysteine-type endopeptidase inhibitor activity"/>
    <property type="evidence" value="ECO:0007669"/>
    <property type="project" value="InterPro"/>
</dbReference>
<dbReference type="InterPro" id="IPR013128">
    <property type="entry name" value="Peptidase_C1A"/>
</dbReference>
<dbReference type="PRINTS" id="PR00705">
    <property type="entry name" value="PAPAIN"/>
</dbReference>
<dbReference type="Pfam" id="PF00112">
    <property type="entry name" value="Peptidase_C1"/>
    <property type="match status" value="1"/>
</dbReference>
<evidence type="ECO:0000256" key="10">
    <source>
        <dbReference type="SAM" id="SignalP"/>
    </source>
</evidence>
<sequence length="934" mass="106221">MSFNKKVVFLFLLVLNINFIICDPTNEEVQVVLLSGLELEHELVVEGQADQPGSNEDFIAIHKDAVGATEQLNPEMRSLMAMAIQFLPVNYKFTNVISATREVVAGVRFNLYVNALDGNLSETICWMDILEKPWITTDFGQKLRILQYTNCTVDGEEFVPETTPDPSQLNVNPIFTKNQNKPMTESRLSELESQVIPNDTQTESEQISKTQVNQVQSQSVPSTASPPVIDNELQQKIQIALENLFNTNDELRRSLEEISRSGNADEVKQRYETVFEQLVQAIIRNIFNHTESINDTFTYEFPIKFDKPNPNSSVTGALVYVEKELETSTENNNSDRKRRAIGNYQSKSIESKNLVHIKEQITHRISDVFCQNCFVSNNQNELGHDCVKYCNRKNEPQLVGGVSENNDPETHAFVEKHAKNAVAQLKHSDGSSCTYSKIENVKSQVVSGIKYTALVHHTCGGETKTCTLELWHQAWINPEPQKTWACEEYQNVKISRRRRGLVGGPTPVDESEFSSLEQMVQDALSYASANDKDKNYNFIKIKSATKQVVSGMSYQIEVLTKDDDDTEVSCNLRIWSQPWKKAGNDVKMTCNEQTYKFRTKRSARSHHHIHLHEGRTFTNKGEEHMRRLFDKFKLKHKRVYSDNDEHEKRFKIFKQNLYKIEQLNRMEQGTAKYGITELADLTKEEYMMRTGLVIPKRGENELKNPMADIMTDLELPKEYDWRTKNVVSEVKNQGSCGSCWAFSAVGNIEGQHAIKYGKLESYSEQELVDCDSKDNGCGGGYMDDAFKAIETLGGIELENEYPYSAKREKCHFDSSKVHARVKGAVDLPKNETAIAQFLVQNGPIAVALNANAMQFYRGGVSKPWKMLCSSKNLDHGVLMVGYGVAEYPKFNKSLPYWIIKNSWGPKWGEQGYYRLYRGDNRCGIAEMASSAVIE</sequence>
<dbReference type="Pfam" id="PF00031">
    <property type="entry name" value="Cystatin"/>
    <property type="match status" value="1"/>
</dbReference>
<dbReference type="CDD" id="cd00042">
    <property type="entry name" value="CY"/>
    <property type="match status" value="2"/>
</dbReference>
<dbReference type="CDD" id="cd02248">
    <property type="entry name" value="Peptidase_C1A"/>
    <property type="match status" value="1"/>
</dbReference>
<evidence type="ECO:0000256" key="7">
    <source>
        <dbReference type="ARBA" id="ARBA00023157"/>
    </source>
</evidence>
<dbReference type="SMART" id="SM00848">
    <property type="entry name" value="Inhibitor_I29"/>
    <property type="match status" value="1"/>
</dbReference>
<feature type="compositionally biased region" description="Low complexity" evidence="9">
    <location>
        <begin position="211"/>
        <end position="222"/>
    </location>
</feature>
<feature type="signal peptide" evidence="10">
    <location>
        <begin position="1"/>
        <end position="22"/>
    </location>
</feature>
<comment type="similarity">
    <text evidence="1">Belongs to the peptidase C1 family.</text>
</comment>
<dbReference type="InterPro" id="IPR000668">
    <property type="entry name" value="Peptidase_C1A_C"/>
</dbReference>
<gene>
    <name evidence="14" type="primary">CSON013588</name>
</gene>
<feature type="compositionally biased region" description="Polar residues" evidence="9">
    <location>
        <begin position="191"/>
        <end position="210"/>
    </location>
</feature>
<keyword evidence="4" id="KW-0378">Hydrolase</keyword>
<evidence type="ECO:0000259" key="11">
    <source>
        <dbReference type="SMART" id="SM00043"/>
    </source>
</evidence>
<feature type="chain" id="PRO_5016313709" evidence="10">
    <location>
        <begin position="23"/>
        <end position="934"/>
    </location>
</feature>
<keyword evidence="7" id="KW-1015">Disulfide bond</keyword>
<dbReference type="SUPFAM" id="SSF54001">
    <property type="entry name" value="Cysteine proteinases"/>
    <property type="match status" value="1"/>
</dbReference>
<proteinExistence type="inferred from homology"/>
<dbReference type="InterPro" id="IPR013201">
    <property type="entry name" value="Prot_inhib_I29"/>
</dbReference>
<dbReference type="EMBL" id="UFQT01000689">
    <property type="protein sequence ID" value="SSX26583.1"/>
    <property type="molecule type" value="Genomic_DNA"/>
</dbReference>
<dbReference type="Gene3D" id="3.90.70.10">
    <property type="entry name" value="Cysteine proteinases"/>
    <property type="match status" value="1"/>
</dbReference>
<evidence type="ECO:0000256" key="5">
    <source>
        <dbReference type="ARBA" id="ARBA00022807"/>
    </source>
</evidence>
<dbReference type="FunFam" id="3.90.70.10:FF:000130">
    <property type="entry name" value="Cysteine proteinase 1"/>
    <property type="match status" value="1"/>
</dbReference>
<dbReference type="GO" id="GO:0006508">
    <property type="term" value="P:proteolysis"/>
    <property type="evidence" value="ECO:0007669"/>
    <property type="project" value="UniProtKB-KW"/>
</dbReference>
<dbReference type="InterPro" id="IPR046350">
    <property type="entry name" value="Cystatin_sf"/>
</dbReference>
<feature type="compositionally biased region" description="Polar residues" evidence="9">
    <location>
        <begin position="164"/>
        <end position="183"/>
    </location>
</feature>
<dbReference type="AlphaFoldDB" id="A0A336MCR0"/>
<feature type="domain" description="Peptidase C1A papain C-terminal" evidence="12">
    <location>
        <begin position="715"/>
        <end position="932"/>
    </location>
</feature>
<keyword evidence="5" id="KW-0788">Thiol protease</keyword>
<keyword evidence="2" id="KW-0645">Protease</keyword>
<accession>A0A336MCR0</accession>
<evidence type="ECO:0000256" key="3">
    <source>
        <dbReference type="ARBA" id="ARBA00022729"/>
    </source>
</evidence>
<dbReference type="SUPFAM" id="SSF54403">
    <property type="entry name" value="Cystatin/monellin"/>
    <property type="match status" value="3"/>
</dbReference>
<dbReference type="InterPro" id="IPR039417">
    <property type="entry name" value="Peptidase_C1A_papain-like"/>
</dbReference>
<feature type="domain" description="Cathepsin propeptide inhibitor" evidence="13">
    <location>
        <begin position="629"/>
        <end position="686"/>
    </location>
</feature>
<dbReference type="InterPro" id="IPR038765">
    <property type="entry name" value="Papain-like_cys_pep_sf"/>
</dbReference>
<dbReference type="InterPro" id="IPR025661">
    <property type="entry name" value="Pept_asp_AS"/>
</dbReference>
<name>A0A336MCR0_CULSO</name>
<feature type="domain" description="Cystatin" evidence="11">
    <location>
        <begin position="500"/>
        <end position="591"/>
    </location>
</feature>
<evidence type="ECO:0000259" key="13">
    <source>
        <dbReference type="SMART" id="SM00848"/>
    </source>
</evidence>
<keyword evidence="8" id="KW-0325">Glycoprotein</keyword>
<evidence type="ECO:0000256" key="2">
    <source>
        <dbReference type="ARBA" id="ARBA00022670"/>
    </source>
</evidence>
<evidence type="ECO:0000313" key="14">
    <source>
        <dbReference type="EMBL" id="SSX26583.1"/>
    </source>
</evidence>
<reference evidence="14" key="1">
    <citation type="submission" date="2018-07" db="EMBL/GenBank/DDBJ databases">
        <authorList>
            <person name="Quirk P.G."/>
            <person name="Krulwich T.A."/>
        </authorList>
    </citation>
    <scope>NUCLEOTIDE SEQUENCE</scope>
</reference>
<keyword evidence="6" id="KW-0865">Zymogen</keyword>
<dbReference type="PANTHER" id="PTHR12411">
    <property type="entry name" value="CYSTEINE PROTEASE FAMILY C1-RELATED"/>
    <property type="match status" value="1"/>
</dbReference>
<dbReference type="Pfam" id="PF08246">
    <property type="entry name" value="Inhibitor_I29"/>
    <property type="match status" value="1"/>
</dbReference>
<dbReference type="Gene3D" id="3.10.450.10">
    <property type="match status" value="3"/>
</dbReference>
<dbReference type="InterPro" id="IPR000169">
    <property type="entry name" value="Pept_cys_AS"/>
</dbReference>
<evidence type="ECO:0000256" key="9">
    <source>
        <dbReference type="SAM" id="MobiDB-lite"/>
    </source>
</evidence>
<dbReference type="GO" id="GO:0008234">
    <property type="term" value="F:cysteine-type peptidase activity"/>
    <property type="evidence" value="ECO:0007669"/>
    <property type="project" value="UniProtKB-KW"/>
</dbReference>
<dbReference type="PROSITE" id="PS00640">
    <property type="entry name" value="THIOL_PROTEASE_ASN"/>
    <property type="match status" value="1"/>
</dbReference>
<protein>
    <submittedName>
        <fullName evidence="14">CSON013588 protein</fullName>
    </submittedName>
</protein>
<dbReference type="VEuPathDB" id="VectorBase:CSON013588"/>
<dbReference type="SMART" id="SM00645">
    <property type="entry name" value="Pept_C1"/>
    <property type="match status" value="1"/>
</dbReference>
<evidence type="ECO:0000256" key="1">
    <source>
        <dbReference type="ARBA" id="ARBA00008455"/>
    </source>
</evidence>
<dbReference type="InterPro" id="IPR025660">
    <property type="entry name" value="Pept_his_AS"/>
</dbReference>
<keyword evidence="3 10" id="KW-0732">Signal</keyword>
<evidence type="ECO:0000256" key="8">
    <source>
        <dbReference type="ARBA" id="ARBA00023180"/>
    </source>
</evidence>
<organism evidence="14">
    <name type="scientific">Culicoides sonorensis</name>
    <name type="common">Biting midge</name>
    <dbReference type="NCBI Taxonomy" id="179676"/>
    <lineage>
        <taxon>Eukaryota</taxon>
        <taxon>Metazoa</taxon>
        <taxon>Ecdysozoa</taxon>
        <taxon>Arthropoda</taxon>
        <taxon>Hexapoda</taxon>
        <taxon>Insecta</taxon>
        <taxon>Pterygota</taxon>
        <taxon>Neoptera</taxon>
        <taxon>Endopterygota</taxon>
        <taxon>Diptera</taxon>
        <taxon>Nematocera</taxon>
        <taxon>Chironomoidea</taxon>
        <taxon>Ceratopogonidae</taxon>
        <taxon>Ceratopogoninae</taxon>
        <taxon>Culicoides</taxon>
        <taxon>Monoculicoides</taxon>
    </lineage>
</organism>
<feature type="region of interest" description="Disordered" evidence="9">
    <location>
        <begin position="160"/>
        <end position="227"/>
    </location>
</feature>
<evidence type="ECO:0000256" key="6">
    <source>
        <dbReference type="ARBA" id="ARBA00023145"/>
    </source>
</evidence>
<evidence type="ECO:0000259" key="12">
    <source>
        <dbReference type="SMART" id="SM00645"/>
    </source>
</evidence>